<feature type="transmembrane region" description="Helical" evidence="13">
    <location>
        <begin position="471"/>
        <end position="490"/>
    </location>
</feature>
<feature type="transmembrane region" description="Helical" evidence="13">
    <location>
        <begin position="441"/>
        <end position="465"/>
    </location>
</feature>
<sequence length="503" mass="55738">MEIKLLILLVYFGILFYIGWWSSKKIKDIKDYYVGGKKLGFWVVAFSTRATGESAWLLLGLTGLGAIAGISAFWVVLGEVLGVSIAWMFMAKKFKRITDQFQSITIPDYLVSRFNSKSNHLRILSSIFLSFFIIIYVSAQIDATGSAFEAFLNWNYFLGAIAGYTIVLFYVIFGGFVAVAWSDLIQGSLMFLALCFLPLIGYFFLNNEIPFWQSIASIDPGLISIWGPGGFNSVNIATIIGYLCIGLAFLGSPQIFVRFMSIKSEQEIEKGKWVAIFFTLITDSAAVMIGIMARYFFTDIGSDVNSILGNNGQNSLILMVEHLLPLAFVGVYMAVVLAAIMSTVDSLLVLASSAIVRDIYQKIINPKIHIKDLTGISRFTTFVMASIALLVAILVAISTPERTIFWFVLVGFHGIAASFCPTIILSLFWKGFTEKGAIASMIVGFLGVLFFKFVMPTIGWVGIYFDKIAELAPALLLGILTGYLVSKMYPDKELENEFNKINK</sequence>
<evidence type="ECO:0000256" key="1">
    <source>
        <dbReference type="ARBA" id="ARBA00004651"/>
    </source>
</evidence>
<keyword evidence="4" id="KW-1003">Cell membrane</keyword>
<dbReference type="GO" id="GO:0005886">
    <property type="term" value="C:plasma membrane"/>
    <property type="evidence" value="ECO:0007669"/>
    <property type="project" value="UniProtKB-SubCell"/>
</dbReference>
<dbReference type="PANTHER" id="PTHR48086">
    <property type="entry name" value="SODIUM/PROLINE SYMPORTER-RELATED"/>
    <property type="match status" value="1"/>
</dbReference>
<evidence type="ECO:0000256" key="10">
    <source>
        <dbReference type="ARBA" id="ARBA00023136"/>
    </source>
</evidence>
<feature type="transmembrane region" description="Helical" evidence="13">
    <location>
        <begin position="65"/>
        <end position="90"/>
    </location>
</feature>
<dbReference type="NCBIfam" id="TIGR00813">
    <property type="entry name" value="sss"/>
    <property type="match status" value="1"/>
</dbReference>
<comment type="similarity">
    <text evidence="2">Belongs to the sodium:solute symporter (SSF) (TC 2.A.21) family.</text>
</comment>
<evidence type="ECO:0000256" key="3">
    <source>
        <dbReference type="ARBA" id="ARBA00022448"/>
    </source>
</evidence>
<feature type="transmembrane region" description="Helical" evidence="13">
    <location>
        <begin position="123"/>
        <end position="141"/>
    </location>
</feature>
<feature type="transmembrane region" description="Helical" evidence="13">
    <location>
        <begin position="188"/>
        <end position="205"/>
    </location>
</feature>
<evidence type="ECO:0008006" key="15">
    <source>
        <dbReference type="Google" id="ProtNLM"/>
    </source>
</evidence>
<feature type="transmembrane region" description="Helical" evidence="13">
    <location>
        <begin position="161"/>
        <end position="181"/>
    </location>
</feature>
<dbReference type="InterPro" id="IPR050277">
    <property type="entry name" value="Sodium:Solute_Symporter"/>
</dbReference>
<evidence type="ECO:0000256" key="6">
    <source>
        <dbReference type="ARBA" id="ARBA00022847"/>
    </source>
</evidence>
<dbReference type="CDD" id="cd11475">
    <property type="entry name" value="SLC5sbd_PutP"/>
    <property type="match status" value="1"/>
</dbReference>
<keyword evidence="7 13" id="KW-1133">Transmembrane helix</keyword>
<keyword evidence="9" id="KW-0406">Ion transport</keyword>
<evidence type="ECO:0000256" key="8">
    <source>
        <dbReference type="ARBA" id="ARBA00023053"/>
    </source>
</evidence>
<comment type="catalytic activity">
    <reaction evidence="12">
        <text>L-proline(in) + Na(+)(in) = L-proline(out) + Na(+)(out)</text>
        <dbReference type="Rhea" id="RHEA:28967"/>
        <dbReference type="ChEBI" id="CHEBI:29101"/>
        <dbReference type="ChEBI" id="CHEBI:60039"/>
    </reaction>
</comment>
<keyword evidence="3" id="KW-0813">Transport</keyword>
<keyword evidence="5 13" id="KW-0812">Transmembrane</keyword>
<evidence type="ECO:0000256" key="11">
    <source>
        <dbReference type="ARBA" id="ARBA00023201"/>
    </source>
</evidence>
<feature type="transmembrane region" description="Helical" evidence="13">
    <location>
        <begin position="376"/>
        <end position="398"/>
    </location>
</feature>
<dbReference type="AlphaFoldDB" id="A0A381N1Q0"/>
<feature type="transmembrane region" description="Helical" evidence="13">
    <location>
        <begin position="6"/>
        <end position="23"/>
    </location>
</feature>
<evidence type="ECO:0000256" key="13">
    <source>
        <dbReference type="SAM" id="Phobius"/>
    </source>
</evidence>
<dbReference type="InterPro" id="IPR001734">
    <property type="entry name" value="Na/solute_symporter"/>
</dbReference>
<dbReference type="InterPro" id="IPR038377">
    <property type="entry name" value="Na/Glc_symporter_sf"/>
</dbReference>
<feature type="transmembrane region" description="Helical" evidence="13">
    <location>
        <begin position="225"/>
        <end position="252"/>
    </location>
</feature>
<comment type="subcellular location">
    <subcellularLocation>
        <location evidence="1">Cell membrane</location>
        <topology evidence="1">Multi-pass membrane protein</topology>
    </subcellularLocation>
</comment>
<dbReference type="Gene3D" id="1.20.1730.10">
    <property type="entry name" value="Sodium/glucose cotransporter"/>
    <property type="match status" value="1"/>
</dbReference>
<dbReference type="GO" id="GO:0005298">
    <property type="term" value="F:proline:sodium symporter activity"/>
    <property type="evidence" value="ECO:0007669"/>
    <property type="project" value="InterPro"/>
</dbReference>
<evidence type="ECO:0000256" key="4">
    <source>
        <dbReference type="ARBA" id="ARBA00022475"/>
    </source>
</evidence>
<evidence type="ECO:0000313" key="14">
    <source>
        <dbReference type="EMBL" id="SUZ47974.1"/>
    </source>
</evidence>
<evidence type="ECO:0000256" key="5">
    <source>
        <dbReference type="ARBA" id="ARBA00022692"/>
    </source>
</evidence>
<keyword evidence="6" id="KW-0769">Symport</keyword>
<feature type="transmembrane region" description="Helical" evidence="13">
    <location>
        <begin position="273"/>
        <end position="297"/>
    </location>
</feature>
<dbReference type="PROSITE" id="PS50283">
    <property type="entry name" value="NA_SOLUT_SYMP_3"/>
    <property type="match status" value="1"/>
</dbReference>
<dbReference type="GO" id="GO:0031402">
    <property type="term" value="F:sodium ion binding"/>
    <property type="evidence" value="ECO:0007669"/>
    <property type="project" value="InterPro"/>
</dbReference>
<name>A0A381N1Q0_9ZZZZ</name>
<evidence type="ECO:0000256" key="7">
    <source>
        <dbReference type="ARBA" id="ARBA00022989"/>
    </source>
</evidence>
<feature type="transmembrane region" description="Helical" evidence="13">
    <location>
        <begin position="323"/>
        <end position="356"/>
    </location>
</feature>
<evidence type="ECO:0000256" key="2">
    <source>
        <dbReference type="ARBA" id="ARBA00006434"/>
    </source>
</evidence>
<keyword evidence="8" id="KW-0915">Sodium</keyword>
<evidence type="ECO:0000256" key="12">
    <source>
        <dbReference type="ARBA" id="ARBA00033708"/>
    </source>
</evidence>
<dbReference type="EMBL" id="UINC01000044">
    <property type="protein sequence ID" value="SUZ47974.1"/>
    <property type="molecule type" value="Genomic_DNA"/>
</dbReference>
<gene>
    <name evidence="14" type="ORF">METZ01_LOCUS828</name>
</gene>
<feature type="transmembrane region" description="Helical" evidence="13">
    <location>
        <begin position="404"/>
        <end position="429"/>
    </location>
</feature>
<dbReference type="GO" id="GO:0015824">
    <property type="term" value="P:proline transport"/>
    <property type="evidence" value="ECO:0007669"/>
    <property type="project" value="InterPro"/>
</dbReference>
<keyword evidence="11" id="KW-0739">Sodium transport</keyword>
<dbReference type="Pfam" id="PF00474">
    <property type="entry name" value="SSF"/>
    <property type="match status" value="1"/>
</dbReference>
<keyword evidence="10 13" id="KW-0472">Membrane</keyword>
<organism evidence="14">
    <name type="scientific">marine metagenome</name>
    <dbReference type="NCBI Taxonomy" id="408172"/>
    <lineage>
        <taxon>unclassified sequences</taxon>
        <taxon>metagenomes</taxon>
        <taxon>ecological metagenomes</taxon>
    </lineage>
</organism>
<accession>A0A381N1Q0</accession>
<dbReference type="InterPro" id="IPR011851">
    <property type="entry name" value="Na/Pro_symporter"/>
</dbReference>
<reference evidence="14" key="1">
    <citation type="submission" date="2018-05" db="EMBL/GenBank/DDBJ databases">
        <authorList>
            <person name="Lanie J.A."/>
            <person name="Ng W.-L."/>
            <person name="Kazmierczak K.M."/>
            <person name="Andrzejewski T.M."/>
            <person name="Davidsen T.M."/>
            <person name="Wayne K.J."/>
            <person name="Tettelin H."/>
            <person name="Glass J.I."/>
            <person name="Rusch D."/>
            <person name="Podicherti R."/>
            <person name="Tsui H.-C.T."/>
            <person name="Winkler M.E."/>
        </authorList>
    </citation>
    <scope>NUCLEOTIDE SEQUENCE</scope>
</reference>
<protein>
    <recommendedName>
        <fullName evidence="15">Sodium/proline symporter</fullName>
    </recommendedName>
</protein>
<proteinExistence type="inferred from homology"/>
<dbReference type="PANTHER" id="PTHR48086:SF3">
    <property type="entry name" value="SODIUM_PROLINE SYMPORTER"/>
    <property type="match status" value="1"/>
</dbReference>
<evidence type="ECO:0000256" key="9">
    <source>
        <dbReference type="ARBA" id="ARBA00023065"/>
    </source>
</evidence>